<keyword evidence="3" id="KW-1185">Reference proteome</keyword>
<name>A0A5B7DNY1_PORTR</name>
<dbReference type="EMBL" id="VSRR010001116">
    <property type="protein sequence ID" value="MPC22703.1"/>
    <property type="molecule type" value="Genomic_DNA"/>
</dbReference>
<evidence type="ECO:0000313" key="2">
    <source>
        <dbReference type="EMBL" id="MPC22703.1"/>
    </source>
</evidence>
<sequence>MGASKCHSESSGSLSPSLSRLCHAWVASGTRISERPTVRSLTVGSVRAGVATTGKAVDAARTRVEVETVCGQRECLLTVVAACVMAVSGRGWGREGFQGGHCEKASSHMRGGKQDVPHSSTHQPTPTLPPMAR</sequence>
<evidence type="ECO:0000256" key="1">
    <source>
        <dbReference type="SAM" id="MobiDB-lite"/>
    </source>
</evidence>
<dbReference type="AlphaFoldDB" id="A0A5B7DNY1"/>
<organism evidence="2 3">
    <name type="scientific">Portunus trituberculatus</name>
    <name type="common">Swimming crab</name>
    <name type="synonym">Neptunus trituberculatus</name>
    <dbReference type="NCBI Taxonomy" id="210409"/>
    <lineage>
        <taxon>Eukaryota</taxon>
        <taxon>Metazoa</taxon>
        <taxon>Ecdysozoa</taxon>
        <taxon>Arthropoda</taxon>
        <taxon>Crustacea</taxon>
        <taxon>Multicrustacea</taxon>
        <taxon>Malacostraca</taxon>
        <taxon>Eumalacostraca</taxon>
        <taxon>Eucarida</taxon>
        <taxon>Decapoda</taxon>
        <taxon>Pleocyemata</taxon>
        <taxon>Brachyura</taxon>
        <taxon>Eubrachyura</taxon>
        <taxon>Portunoidea</taxon>
        <taxon>Portunidae</taxon>
        <taxon>Portuninae</taxon>
        <taxon>Portunus</taxon>
    </lineage>
</organism>
<feature type="compositionally biased region" description="Basic and acidic residues" evidence="1">
    <location>
        <begin position="103"/>
        <end position="116"/>
    </location>
</feature>
<proteinExistence type="predicted"/>
<comment type="caution">
    <text evidence="2">The sequence shown here is derived from an EMBL/GenBank/DDBJ whole genome shotgun (WGS) entry which is preliminary data.</text>
</comment>
<accession>A0A5B7DNY1</accession>
<evidence type="ECO:0000313" key="3">
    <source>
        <dbReference type="Proteomes" id="UP000324222"/>
    </source>
</evidence>
<reference evidence="2 3" key="1">
    <citation type="submission" date="2019-05" db="EMBL/GenBank/DDBJ databases">
        <title>Another draft genome of Portunus trituberculatus and its Hox gene families provides insights of decapod evolution.</title>
        <authorList>
            <person name="Jeong J.-H."/>
            <person name="Song I."/>
            <person name="Kim S."/>
            <person name="Choi T."/>
            <person name="Kim D."/>
            <person name="Ryu S."/>
            <person name="Kim W."/>
        </authorList>
    </citation>
    <scope>NUCLEOTIDE SEQUENCE [LARGE SCALE GENOMIC DNA]</scope>
    <source>
        <tissue evidence="2">Muscle</tissue>
    </source>
</reference>
<dbReference type="Proteomes" id="UP000324222">
    <property type="component" value="Unassembled WGS sequence"/>
</dbReference>
<protein>
    <submittedName>
        <fullName evidence="2">Uncharacterized protein</fullName>
    </submittedName>
</protein>
<feature type="region of interest" description="Disordered" evidence="1">
    <location>
        <begin position="103"/>
        <end position="133"/>
    </location>
</feature>
<gene>
    <name evidence="2" type="ORF">E2C01_015724</name>
</gene>